<accession>M8A753</accession>
<sequence length="99" mass="10555">MALPSDLTTGDEQGLSGTPRRPVRRGGRGGRRRAGQRRGWRWRSGTGKVGKEVGAPEPAWRWEAGLRSVMGRSGGRRGGRQGGAGGVGGYQNKEVLLSE</sequence>
<name>M8A753_TRIUA</name>
<feature type="compositionally biased region" description="Gly residues" evidence="1">
    <location>
        <begin position="80"/>
        <end position="89"/>
    </location>
</feature>
<organism evidence="2">
    <name type="scientific">Triticum urartu</name>
    <name type="common">Red wild einkorn</name>
    <name type="synonym">Crithodium urartu</name>
    <dbReference type="NCBI Taxonomy" id="4572"/>
    <lineage>
        <taxon>Eukaryota</taxon>
        <taxon>Viridiplantae</taxon>
        <taxon>Streptophyta</taxon>
        <taxon>Embryophyta</taxon>
        <taxon>Tracheophyta</taxon>
        <taxon>Spermatophyta</taxon>
        <taxon>Magnoliopsida</taxon>
        <taxon>Liliopsida</taxon>
        <taxon>Poales</taxon>
        <taxon>Poaceae</taxon>
        <taxon>BOP clade</taxon>
        <taxon>Pooideae</taxon>
        <taxon>Triticodae</taxon>
        <taxon>Triticeae</taxon>
        <taxon>Triticinae</taxon>
        <taxon>Triticum</taxon>
    </lineage>
</organism>
<evidence type="ECO:0000256" key="1">
    <source>
        <dbReference type="SAM" id="MobiDB-lite"/>
    </source>
</evidence>
<proteinExistence type="predicted"/>
<feature type="compositionally biased region" description="Polar residues" evidence="1">
    <location>
        <begin position="1"/>
        <end position="11"/>
    </location>
</feature>
<evidence type="ECO:0000313" key="2">
    <source>
        <dbReference type="EMBL" id="EMS68287.1"/>
    </source>
</evidence>
<reference evidence="2" key="1">
    <citation type="journal article" date="2013" name="Nature">
        <title>Draft genome of the wheat A-genome progenitor Triticum urartu.</title>
        <authorList>
            <person name="Ling H.Q."/>
            <person name="Zhao S."/>
            <person name="Liu D."/>
            <person name="Wang J."/>
            <person name="Sun H."/>
            <person name="Zhang C."/>
            <person name="Fan H."/>
            <person name="Li D."/>
            <person name="Dong L."/>
            <person name="Tao Y."/>
            <person name="Gao C."/>
            <person name="Wu H."/>
            <person name="Li Y."/>
            <person name="Cui Y."/>
            <person name="Guo X."/>
            <person name="Zheng S."/>
            <person name="Wang B."/>
            <person name="Yu K."/>
            <person name="Liang Q."/>
            <person name="Yang W."/>
            <person name="Lou X."/>
            <person name="Chen J."/>
            <person name="Feng M."/>
            <person name="Jian J."/>
            <person name="Zhang X."/>
            <person name="Luo G."/>
            <person name="Jiang Y."/>
            <person name="Liu J."/>
            <person name="Wang Z."/>
            <person name="Sha Y."/>
            <person name="Zhang B."/>
            <person name="Wu H."/>
            <person name="Tang D."/>
            <person name="Shen Q."/>
            <person name="Xue P."/>
            <person name="Zou S."/>
            <person name="Wang X."/>
            <person name="Liu X."/>
            <person name="Wang F."/>
            <person name="Yang Y."/>
            <person name="An X."/>
            <person name="Dong Z."/>
            <person name="Zhang K."/>
            <person name="Zhang X."/>
            <person name="Luo M.C."/>
            <person name="Dvorak J."/>
            <person name="Tong Y."/>
            <person name="Wang J."/>
            <person name="Yang H."/>
            <person name="Li Z."/>
            <person name="Wang D."/>
            <person name="Zhang A."/>
            <person name="Wang J."/>
        </authorList>
    </citation>
    <scope>NUCLEOTIDE SEQUENCE</scope>
</reference>
<gene>
    <name evidence="2" type="ORF">TRIUR3_28371</name>
</gene>
<feature type="compositionally biased region" description="Basic residues" evidence="1">
    <location>
        <begin position="21"/>
        <end position="41"/>
    </location>
</feature>
<dbReference type="AlphaFoldDB" id="M8A753"/>
<feature type="region of interest" description="Disordered" evidence="1">
    <location>
        <begin position="1"/>
        <end position="57"/>
    </location>
</feature>
<feature type="region of interest" description="Disordered" evidence="1">
    <location>
        <begin position="71"/>
        <end position="99"/>
    </location>
</feature>
<dbReference type="EMBL" id="KD008528">
    <property type="protein sequence ID" value="EMS68287.1"/>
    <property type="molecule type" value="Genomic_DNA"/>
</dbReference>
<protein>
    <submittedName>
        <fullName evidence="2">Uncharacterized protein</fullName>
    </submittedName>
</protein>